<evidence type="ECO:0000313" key="2">
    <source>
        <dbReference type="EnsemblMetazoa" id="RPRC009969-PA"/>
    </source>
</evidence>
<dbReference type="VEuPathDB" id="VectorBase:RPRC009969"/>
<accession>T1I0Z9</accession>
<feature type="region of interest" description="Disordered" evidence="1">
    <location>
        <begin position="97"/>
        <end position="129"/>
    </location>
</feature>
<keyword evidence="3" id="KW-1185">Reference proteome</keyword>
<proteinExistence type="predicted"/>
<name>T1I0Z9_RHOPR</name>
<dbReference type="Proteomes" id="UP000015103">
    <property type="component" value="Unassembled WGS sequence"/>
</dbReference>
<dbReference type="EnsemblMetazoa" id="RPRC009969-RA">
    <property type="protein sequence ID" value="RPRC009969-PA"/>
    <property type="gene ID" value="RPRC009969"/>
</dbReference>
<organism evidence="2 3">
    <name type="scientific">Rhodnius prolixus</name>
    <name type="common">Triatomid bug</name>
    <dbReference type="NCBI Taxonomy" id="13249"/>
    <lineage>
        <taxon>Eukaryota</taxon>
        <taxon>Metazoa</taxon>
        <taxon>Ecdysozoa</taxon>
        <taxon>Arthropoda</taxon>
        <taxon>Hexapoda</taxon>
        <taxon>Insecta</taxon>
        <taxon>Pterygota</taxon>
        <taxon>Neoptera</taxon>
        <taxon>Paraneoptera</taxon>
        <taxon>Hemiptera</taxon>
        <taxon>Heteroptera</taxon>
        <taxon>Panheteroptera</taxon>
        <taxon>Cimicomorpha</taxon>
        <taxon>Reduviidae</taxon>
        <taxon>Triatominae</taxon>
        <taxon>Rhodnius</taxon>
    </lineage>
</organism>
<protein>
    <submittedName>
        <fullName evidence="2">Uncharacterized protein</fullName>
    </submittedName>
</protein>
<reference evidence="2" key="1">
    <citation type="submission" date="2015-05" db="UniProtKB">
        <authorList>
            <consortium name="EnsemblMetazoa"/>
        </authorList>
    </citation>
    <scope>IDENTIFICATION</scope>
</reference>
<feature type="compositionally biased region" description="Acidic residues" evidence="1">
    <location>
        <begin position="115"/>
        <end position="129"/>
    </location>
</feature>
<dbReference type="HOGENOM" id="CLU_1951430_0_0_1"/>
<dbReference type="AlphaFoldDB" id="T1I0Z9"/>
<dbReference type="InParanoid" id="T1I0Z9"/>
<evidence type="ECO:0000313" key="3">
    <source>
        <dbReference type="Proteomes" id="UP000015103"/>
    </source>
</evidence>
<sequence length="129" mass="14651">MSDELLKKLQHPSTSHNRTYKKLSELEVDRPYLISSFARVEKTKFGPAIVVQIRDIDDTTSWIFLPRRYTSSITDHDIQHYMGDKHDKQVLHDSIRSIQTTTTTTTTTGGGGGTGEEEAEEEEGDQRLV</sequence>
<dbReference type="EMBL" id="ACPB03017961">
    <property type="status" value="NOT_ANNOTATED_CDS"/>
    <property type="molecule type" value="Genomic_DNA"/>
</dbReference>
<evidence type="ECO:0000256" key="1">
    <source>
        <dbReference type="SAM" id="MobiDB-lite"/>
    </source>
</evidence>